<evidence type="ECO:0000313" key="8">
    <source>
        <dbReference type="EMBL" id="KAF4750952.1"/>
    </source>
</evidence>
<comment type="caution">
    <text evidence="8">The sequence shown here is derived from an EMBL/GenBank/DDBJ whole genome shotgun (WGS) entry which is preliminary data.</text>
</comment>
<keyword evidence="4" id="KW-0496">Mitochondrion</keyword>
<evidence type="ECO:0000256" key="2">
    <source>
        <dbReference type="ARBA" id="ARBA00009864"/>
    </source>
</evidence>
<reference evidence="8 9" key="1">
    <citation type="submission" date="2020-04" db="EMBL/GenBank/DDBJ databases">
        <title>Perkinsus olseni comparative genomics.</title>
        <authorList>
            <person name="Bogema D.R."/>
        </authorList>
    </citation>
    <scope>NUCLEOTIDE SEQUENCE [LARGE SCALE GENOMIC DNA]</scope>
    <source>
        <strain evidence="8 9">ATCC PRA-207</strain>
    </source>
</reference>
<keyword evidence="9" id="KW-1185">Reference proteome</keyword>
<evidence type="ECO:0000313" key="9">
    <source>
        <dbReference type="Proteomes" id="UP000553632"/>
    </source>
</evidence>
<evidence type="ECO:0000256" key="5">
    <source>
        <dbReference type="ARBA" id="ARBA00023274"/>
    </source>
</evidence>
<accession>A0A7J6U1W0</accession>
<evidence type="ECO:0000256" key="4">
    <source>
        <dbReference type="ARBA" id="ARBA00023128"/>
    </source>
</evidence>
<evidence type="ECO:0000256" key="7">
    <source>
        <dbReference type="SAM" id="MobiDB-lite"/>
    </source>
</evidence>
<dbReference type="AlphaFoldDB" id="A0A7J6U1W0"/>
<dbReference type="OMA" id="MAWNSAV"/>
<feature type="region of interest" description="Disordered" evidence="7">
    <location>
        <begin position="389"/>
        <end position="416"/>
    </location>
</feature>
<dbReference type="EMBL" id="JABANO010006937">
    <property type="protein sequence ID" value="KAF4750952.1"/>
    <property type="molecule type" value="Genomic_DNA"/>
</dbReference>
<comment type="subcellular location">
    <subcellularLocation>
        <location evidence="1">Mitochondrion</location>
    </subcellularLocation>
</comment>
<dbReference type="InterPro" id="IPR059242">
    <property type="entry name" value="mS23_dom"/>
</dbReference>
<dbReference type="CDD" id="cd23701">
    <property type="entry name" value="At1g26750"/>
    <property type="match status" value="1"/>
</dbReference>
<comment type="similarity">
    <text evidence="2">Belongs to the mitochondrion-specific ribosomal protein mS23 family.</text>
</comment>
<name>A0A7J6U1W0_PEROL</name>
<sequence length="416" mass="48388">MTYGHIHPYGTNFYRGYKLDIVGRIRRLAEAGMLTQRPPWMQSAERVPPMENLNINFQTRKVKNPYPKLVKFLLRKYPNLRFQDCFVEGNQWTRGNDTYRDDHPVMQFVARQLQLMNNGMDRRRAFKQAEEEFRERRKKLEAQQKVEMAMAWNSAVMPAFGSNRRPNPLYPNGHAYSRQREAELRELHLRRILSRVRSFRFGKLKQECRDAGREEEIPTLMKMPRRLEVEQERAALVGKLRPSKYRRWGGTESPTMSPRQQRRHTAALEAAEMLDPLHDADDEFDADDEADLLEEDDDVLLGEDAVEGATQMAEAIAFDESKYSAAPLRKSKVAASLKELLDDNEESIPSLSTLREMYGVGKSNPFVGNPFEGNKPDSDKPEQWEVEDFEREMSDQVIGKPTMKPKYGNRKGPRPY</sequence>
<evidence type="ECO:0000256" key="6">
    <source>
        <dbReference type="ARBA" id="ARBA00035137"/>
    </source>
</evidence>
<evidence type="ECO:0000256" key="1">
    <source>
        <dbReference type="ARBA" id="ARBA00004173"/>
    </source>
</evidence>
<feature type="compositionally biased region" description="Basic residues" evidence="7">
    <location>
        <begin position="407"/>
        <end position="416"/>
    </location>
</feature>
<proteinExistence type="inferred from homology"/>
<evidence type="ECO:0000256" key="3">
    <source>
        <dbReference type="ARBA" id="ARBA00022980"/>
    </source>
</evidence>
<gene>
    <name evidence="8" type="ORF">FOZ63_031219</name>
</gene>
<keyword evidence="3" id="KW-0689">Ribosomal protein</keyword>
<organism evidence="8 9">
    <name type="scientific">Perkinsus olseni</name>
    <name type="common">Perkinsus atlanticus</name>
    <dbReference type="NCBI Taxonomy" id="32597"/>
    <lineage>
        <taxon>Eukaryota</taxon>
        <taxon>Sar</taxon>
        <taxon>Alveolata</taxon>
        <taxon>Perkinsozoa</taxon>
        <taxon>Perkinsea</taxon>
        <taxon>Perkinsida</taxon>
        <taxon>Perkinsidae</taxon>
        <taxon>Perkinsus</taxon>
    </lineage>
</organism>
<keyword evidence="5" id="KW-0687">Ribonucleoprotein</keyword>
<dbReference type="Proteomes" id="UP000553632">
    <property type="component" value="Unassembled WGS sequence"/>
</dbReference>
<protein>
    <recommendedName>
        <fullName evidence="6">Small ribosomal subunit protein mS23</fullName>
    </recommendedName>
</protein>